<feature type="transmembrane region" description="Helical" evidence="7">
    <location>
        <begin position="199"/>
        <end position="218"/>
    </location>
</feature>
<comment type="subcellular location">
    <subcellularLocation>
        <location evidence="1">Membrane</location>
        <topology evidence="1">Multi-pass membrane protein</topology>
    </subcellularLocation>
</comment>
<dbReference type="AlphaFoldDB" id="A0A915JVP9"/>
<evidence type="ECO:0000256" key="1">
    <source>
        <dbReference type="ARBA" id="ARBA00004141"/>
    </source>
</evidence>
<dbReference type="WBParaSite" id="nRc.2.0.1.t29832-RA">
    <property type="protein sequence ID" value="nRc.2.0.1.t29832-RA"/>
    <property type="gene ID" value="nRc.2.0.1.g29832"/>
</dbReference>
<sequence>MEYCRLSTSFIISQRRPKIPWLKVISSSVTWANLGAILCHEIPVNVLFVFLPRYIRDVMKVSIQSNSLLSVLPIIFFLLSKIGASQLDHVLKKRYPDFCATKLCKIFNSVASLGLGAFLMAASFSGSKQVVLALTCLCLGTASAGLHTPGCLGTLVTMAPGFAGSLSGFAYFFISLTSILNPLLIGAVVRQQSAAEWSLVFQFTSLVAFLPLVFFNLWGSAKEQPWSSLSSSKTVGKEQKNKEGKVVATIATMRSSEKDQSIAEKI</sequence>
<dbReference type="InterPro" id="IPR036259">
    <property type="entry name" value="MFS_trans_sf"/>
</dbReference>
<feature type="transmembrane region" description="Helical" evidence="7">
    <location>
        <begin position="21"/>
        <end position="43"/>
    </location>
</feature>
<evidence type="ECO:0000313" key="9">
    <source>
        <dbReference type="WBParaSite" id="nRc.2.0.1.t29832-RA"/>
    </source>
</evidence>
<keyword evidence="8" id="KW-1185">Reference proteome</keyword>
<keyword evidence="5 7" id="KW-1133">Transmembrane helix</keyword>
<dbReference type="PANTHER" id="PTHR11662">
    <property type="entry name" value="SOLUTE CARRIER FAMILY 17"/>
    <property type="match status" value="1"/>
</dbReference>
<feature type="transmembrane region" description="Helical" evidence="7">
    <location>
        <begin position="130"/>
        <end position="156"/>
    </location>
</feature>
<protein>
    <submittedName>
        <fullName evidence="9">Uncharacterized protein</fullName>
    </submittedName>
</protein>
<evidence type="ECO:0000313" key="8">
    <source>
        <dbReference type="Proteomes" id="UP000887565"/>
    </source>
</evidence>
<keyword evidence="4" id="KW-0769">Symport</keyword>
<feature type="transmembrane region" description="Helical" evidence="7">
    <location>
        <begin position="63"/>
        <end position="82"/>
    </location>
</feature>
<dbReference type="SUPFAM" id="SSF103473">
    <property type="entry name" value="MFS general substrate transporter"/>
    <property type="match status" value="1"/>
</dbReference>
<feature type="transmembrane region" description="Helical" evidence="7">
    <location>
        <begin position="168"/>
        <end position="187"/>
    </location>
</feature>
<dbReference type="Proteomes" id="UP000887565">
    <property type="component" value="Unplaced"/>
</dbReference>
<dbReference type="GO" id="GO:0006820">
    <property type="term" value="P:monoatomic anion transport"/>
    <property type="evidence" value="ECO:0007669"/>
    <property type="project" value="TreeGrafter"/>
</dbReference>
<feature type="transmembrane region" description="Helical" evidence="7">
    <location>
        <begin position="103"/>
        <end position="124"/>
    </location>
</feature>
<evidence type="ECO:0000256" key="4">
    <source>
        <dbReference type="ARBA" id="ARBA00022847"/>
    </source>
</evidence>
<name>A0A915JVP9_ROMCU</name>
<evidence type="ECO:0000256" key="2">
    <source>
        <dbReference type="ARBA" id="ARBA00022448"/>
    </source>
</evidence>
<dbReference type="InterPro" id="IPR050382">
    <property type="entry name" value="MFS_Na/Anion_cotransporter"/>
</dbReference>
<accession>A0A915JVP9</accession>
<dbReference type="OMA" id="RNTICKA"/>
<dbReference type="GO" id="GO:0016020">
    <property type="term" value="C:membrane"/>
    <property type="evidence" value="ECO:0007669"/>
    <property type="project" value="UniProtKB-SubCell"/>
</dbReference>
<keyword evidence="3 7" id="KW-0812">Transmembrane</keyword>
<evidence type="ECO:0000256" key="5">
    <source>
        <dbReference type="ARBA" id="ARBA00022989"/>
    </source>
</evidence>
<dbReference type="GO" id="GO:0015293">
    <property type="term" value="F:symporter activity"/>
    <property type="evidence" value="ECO:0007669"/>
    <property type="project" value="UniProtKB-KW"/>
</dbReference>
<dbReference type="Gene3D" id="1.20.1250.20">
    <property type="entry name" value="MFS general substrate transporter like domains"/>
    <property type="match status" value="1"/>
</dbReference>
<keyword evidence="2" id="KW-0813">Transport</keyword>
<dbReference type="FunFam" id="1.20.1250.20:FF:000003">
    <property type="entry name" value="Solute carrier family 17 member 3"/>
    <property type="match status" value="1"/>
</dbReference>
<dbReference type="PANTHER" id="PTHR11662:SF399">
    <property type="entry name" value="FI19708P1-RELATED"/>
    <property type="match status" value="1"/>
</dbReference>
<keyword evidence="6 7" id="KW-0472">Membrane</keyword>
<proteinExistence type="predicted"/>
<evidence type="ECO:0000256" key="7">
    <source>
        <dbReference type="SAM" id="Phobius"/>
    </source>
</evidence>
<organism evidence="8 9">
    <name type="scientific">Romanomermis culicivorax</name>
    <name type="common">Nematode worm</name>
    <dbReference type="NCBI Taxonomy" id="13658"/>
    <lineage>
        <taxon>Eukaryota</taxon>
        <taxon>Metazoa</taxon>
        <taxon>Ecdysozoa</taxon>
        <taxon>Nematoda</taxon>
        <taxon>Enoplea</taxon>
        <taxon>Dorylaimia</taxon>
        <taxon>Mermithida</taxon>
        <taxon>Mermithoidea</taxon>
        <taxon>Mermithidae</taxon>
        <taxon>Romanomermis</taxon>
    </lineage>
</organism>
<evidence type="ECO:0000256" key="3">
    <source>
        <dbReference type="ARBA" id="ARBA00022692"/>
    </source>
</evidence>
<reference evidence="9" key="1">
    <citation type="submission" date="2022-11" db="UniProtKB">
        <authorList>
            <consortium name="WormBaseParasite"/>
        </authorList>
    </citation>
    <scope>IDENTIFICATION</scope>
</reference>
<evidence type="ECO:0000256" key="6">
    <source>
        <dbReference type="ARBA" id="ARBA00023136"/>
    </source>
</evidence>